<dbReference type="PANTHER" id="PTHR11042">
    <property type="entry name" value="EUKARYOTIC TRANSLATION INITIATION FACTOR 2-ALPHA KINASE EIF2-ALPHA KINASE -RELATED"/>
    <property type="match status" value="1"/>
</dbReference>
<comment type="similarity">
    <text evidence="5">Belongs to the protein kinase superfamily. Ser/Thr protein kinase family. GCN2 subfamily.</text>
</comment>
<dbReference type="GO" id="GO:0005737">
    <property type="term" value="C:cytoplasm"/>
    <property type="evidence" value="ECO:0007669"/>
    <property type="project" value="TreeGrafter"/>
</dbReference>
<keyword evidence="3 7" id="KW-0418">Kinase</keyword>
<dbReference type="InterPro" id="IPR050339">
    <property type="entry name" value="CC_SR_Kinase"/>
</dbReference>
<dbReference type="Proteomes" id="UP000076842">
    <property type="component" value="Unassembled WGS sequence"/>
</dbReference>
<dbReference type="SUPFAM" id="SSF56112">
    <property type="entry name" value="Protein kinase-like (PK-like)"/>
    <property type="match status" value="1"/>
</dbReference>
<dbReference type="GO" id="GO:0004672">
    <property type="term" value="F:protein kinase activity"/>
    <property type="evidence" value="ECO:0007669"/>
    <property type="project" value="InterPro"/>
</dbReference>
<dbReference type="InParanoid" id="A0A165HER4"/>
<dbReference type="InterPro" id="IPR008271">
    <property type="entry name" value="Ser/Thr_kinase_AS"/>
</dbReference>
<feature type="non-terminal residue" evidence="7">
    <location>
        <position position="166"/>
    </location>
</feature>
<dbReference type="OrthoDB" id="5337378at2759"/>
<proteinExistence type="inferred from homology"/>
<evidence type="ECO:0000259" key="6">
    <source>
        <dbReference type="PROSITE" id="PS50011"/>
    </source>
</evidence>
<keyword evidence="1" id="KW-0808">Transferase</keyword>
<dbReference type="GO" id="GO:0005524">
    <property type="term" value="F:ATP binding"/>
    <property type="evidence" value="ECO:0007669"/>
    <property type="project" value="UniProtKB-KW"/>
</dbReference>
<dbReference type="InterPro" id="IPR011009">
    <property type="entry name" value="Kinase-like_dom_sf"/>
</dbReference>
<reference evidence="7 8" key="1">
    <citation type="journal article" date="2016" name="Mol. Biol. Evol.">
        <title>Comparative Genomics of Early-Diverging Mushroom-Forming Fungi Provides Insights into the Origins of Lignocellulose Decay Capabilities.</title>
        <authorList>
            <person name="Nagy L.G."/>
            <person name="Riley R."/>
            <person name="Tritt A."/>
            <person name="Adam C."/>
            <person name="Daum C."/>
            <person name="Floudas D."/>
            <person name="Sun H."/>
            <person name="Yadav J.S."/>
            <person name="Pangilinan J."/>
            <person name="Larsson K.H."/>
            <person name="Matsuura K."/>
            <person name="Barry K."/>
            <person name="Labutti K."/>
            <person name="Kuo R."/>
            <person name="Ohm R.A."/>
            <person name="Bhattacharya S.S."/>
            <person name="Shirouzu T."/>
            <person name="Yoshinaga Y."/>
            <person name="Martin F.M."/>
            <person name="Grigoriev I.V."/>
            <person name="Hibbett D.S."/>
        </authorList>
    </citation>
    <scope>NUCLEOTIDE SEQUENCE [LARGE SCALE GENOMIC DNA]</scope>
    <source>
        <strain evidence="7 8">HHB12733</strain>
    </source>
</reference>
<dbReference type="InterPro" id="IPR000719">
    <property type="entry name" value="Prot_kinase_dom"/>
</dbReference>
<dbReference type="GO" id="GO:0005634">
    <property type="term" value="C:nucleus"/>
    <property type="evidence" value="ECO:0007669"/>
    <property type="project" value="TreeGrafter"/>
</dbReference>
<dbReference type="PROSITE" id="PS50011">
    <property type="entry name" value="PROTEIN_KINASE_DOM"/>
    <property type="match status" value="1"/>
</dbReference>
<dbReference type="STRING" id="1353952.A0A165HER4"/>
<dbReference type="PROSITE" id="PS00108">
    <property type="entry name" value="PROTEIN_KINASE_ST"/>
    <property type="match status" value="1"/>
</dbReference>
<evidence type="ECO:0000256" key="4">
    <source>
        <dbReference type="ARBA" id="ARBA00022840"/>
    </source>
</evidence>
<evidence type="ECO:0000256" key="5">
    <source>
        <dbReference type="ARBA" id="ARBA00037982"/>
    </source>
</evidence>
<feature type="non-terminal residue" evidence="7">
    <location>
        <position position="1"/>
    </location>
</feature>
<dbReference type="Gene3D" id="1.10.510.10">
    <property type="entry name" value="Transferase(Phosphotransferase) domain 1"/>
    <property type="match status" value="1"/>
</dbReference>
<name>A0A165HER4_9BASI</name>
<keyword evidence="4" id="KW-0067">ATP-binding</keyword>
<protein>
    <submittedName>
        <fullName evidence="7">Kinase-like protein</fullName>
    </submittedName>
</protein>
<feature type="domain" description="Protein kinase" evidence="6">
    <location>
        <begin position="6"/>
        <end position="166"/>
    </location>
</feature>
<keyword evidence="2" id="KW-0547">Nucleotide-binding</keyword>
<dbReference type="SMART" id="SM00220">
    <property type="entry name" value="S_TKc"/>
    <property type="match status" value="1"/>
</dbReference>
<dbReference type="Gene3D" id="3.30.200.20">
    <property type="entry name" value="Phosphorylase Kinase, domain 1"/>
    <property type="match status" value="1"/>
</dbReference>
<evidence type="ECO:0000313" key="8">
    <source>
        <dbReference type="Proteomes" id="UP000076842"/>
    </source>
</evidence>
<organism evidence="7 8">
    <name type="scientific">Calocera cornea HHB12733</name>
    <dbReference type="NCBI Taxonomy" id="1353952"/>
    <lineage>
        <taxon>Eukaryota</taxon>
        <taxon>Fungi</taxon>
        <taxon>Dikarya</taxon>
        <taxon>Basidiomycota</taxon>
        <taxon>Agaricomycotina</taxon>
        <taxon>Dacrymycetes</taxon>
        <taxon>Dacrymycetales</taxon>
        <taxon>Dacrymycetaceae</taxon>
        <taxon>Calocera</taxon>
    </lineage>
</organism>
<dbReference type="AlphaFoldDB" id="A0A165HER4"/>
<evidence type="ECO:0000256" key="1">
    <source>
        <dbReference type="ARBA" id="ARBA00022679"/>
    </source>
</evidence>
<accession>A0A165HER4</accession>
<dbReference type="EMBL" id="KV423943">
    <property type="protein sequence ID" value="KZT59201.1"/>
    <property type="molecule type" value="Genomic_DNA"/>
</dbReference>
<evidence type="ECO:0000256" key="2">
    <source>
        <dbReference type="ARBA" id="ARBA00022741"/>
    </source>
</evidence>
<sequence>RFERDFIQDGQLGRGGFGYTYRVMARYPTPGEEGKVWCVKRRKAPFEGAKDRQRQLEETEIPQYLASPAVGGPHPHIVQMVDWWEEQNVLFIRTELCGLGDLSILLQEFGRISEQGLGEARVWKILNEITKGLKHIHEAGILHLDLKPANIFITDHGVLKIGDFGL</sequence>
<keyword evidence="8" id="KW-1185">Reference proteome</keyword>
<evidence type="ECO:0000256" key="3">
    <source>
        <dbReference type="ARBA" id="ARBA00022777"/>
    </source>
</evidence>
<dbReference type="Pfam" id="PF00069">
    <property type="entry name" value="Pkinase"/>
    <property type="match status" value="1"/>
</dbReference>
<evidence type="ECO:0000313" key="7">
    <source>
        <dbReference type="EMBL" id="KZT59201.1"/>
    </source>
</evidence>
<gene>
    <name evidence="7" type="ORF">CALCODRAFT_412560</name>
</gene>